<feature type="compositionally biased region" description="Basic residues" evidence="1">
    <location>
        <begin position="93"/>
        <end position="102"/>
    </location>
</feature>
<dbReference type="EMBL" id="CAJOBB010029077">
    <property type="protein sequence ID" value="CAF4434239.1"/>
    <property type="molecule type" value="Genomic_DNA"/>
</dbReference>
<feature type="region of interest" description="Disordered" evidence="1">
    <location>
        <begin position="71"/>
        <end position="151"/>
    </location>
</feature>
<evidence type="ECO:0000313" key="3">
    <source>
        <dbReference type="Proteomes" id="UP000663868"/>
    </source>
</evidence>
<comment type="caution">
    <text evidence="2">The sequence shown here is derived from an EMBL/GenBank/DDBJ whole genome shotgun (WGS) entry which is preliminary data.</text>
</comment>
<feature type="compositionally biased region" description="Basic and acidic residues" evidence="1">
    <location>
        <begin position="1"/>
        <end position="15"/>
    </location>
</feature>
<reference evidence="2" key="1">
    <citation type="submission" date="2021-02" db="EMBL/GenBank/DDBJ databases">
        <authorList>
            <person name="Nowell W R."/>
        </authorList>
    </citation>
    <scope>NUCLEOTIDE SEQUENCE</scope>
</reference>
<feature type="non-terminal residue" evidence="2">
    <location>
        <position position="1"/>
    </location>
</feature>
<feature type="region of interest" description="Disordered" evidence="1">
    <location>
        <begin position="1"/>
        <end position="41"/>
    </location>
</feature>
<feature type="compositionally biased region" description="Basic and acidic residues" evidence="1">
    <location>
        <begin position="73"/>
        <end position="87"/>
    </location>
</feature>
<accession>A0A820RCM0</accession>
<feature type="compositionally biased region" description="Low complexity" evidence="1">
    <location>
        <begin position="17"/>
        <end position="41"/>
    </location>
</feature>
<name>A0A820RCM0_9BILA</name>
<protein>
    <submittedName>
        <fullName evidence="2">Uncharacterized protein</fullName>
    </submittedName>
</protein>
<dbReference type="Proteomes" id="UP000663868">
    <property type="component" value="Unassembled WGS sequence"/>
</dbReference>
<organism evidence="2 3">
    <name type="scientific">Adineta steineri</name>
    <dbReference type="NCBI Taxonomy" id="433720"/>
    <lineage>
        <taxon>Eukaryota</taxon>
        <taxon>Metazoa</taxon>
        <taxon>Spiralia</taxon>
        <taxon>Gnathifera</taxon>
        <taxon>Rotifera</taxon>
        <taxon>Eurotatoria</taxon>
        <taxon>Bdelloidea</taxon>
        <taxon>Adinetida</taxon>
        <taxon>Adinetidae</taxon>
        <taxon>Adineta</taxon>
    </lineage>
</organism>
<feature type="compositionally biased region" description="Pro residues" evidence="1">
    <location>
        <begin position="116"/>
        <end position="134"/>
    </location>
</feature>
<sequence>RSRFDDNANTSHEHIPSSSSNEHTSVNSVISPTTSSKNRFFSLSRRFRFRTQSPEKSPATSATVHFLDQDIDLETKEPTVRKSDRPSKGILKTLRHRSPFRFRSKETVIIEQDSSSPPPPSPPPPPPPPPPQLKPPETKENKAKLPPPVAS</sequence>
<feature type="non-terminal residue" evidence="2">
    <location>
        <position position="151"/>
    </location>
</feature>
<proteinExistence type="predicted"/>
<evidence type="ECO:0000313" key="2">
    <source>
        <dbReference type="EMBL" id="CAF4434239.1"/>
    </source>
</evidence>
<evidence type="ECO:0000256" key="1">
    <source>
        <dbReference type="SAM" id="MobiDB-lite"/>
    </source>
</evidence>
<gene>
    <name evidence="2" type="ORF">KXQ929_LOCUS52972</name>
</gene>
<dbReference type="AlphaFoldDB" id="A0A820RCM0"/>